<feature type="region of interest" description="Disordered" evidence="4">
    <location>
        <begin position="53"/>
        <end position="186"/>
    </location>
</feature>
<feature type="region of interest" description="Disordered" evidence="4">
    <location>
        <begin position="404"/>
        <end position="537"/>
    </location>
</feature>
<sequence length="1076" mass="117244">MNNWPENGIYNNAIHDPNPHTLDPSSIFNSNNVDINQLQNAQFQQQQRMNNGIARNTSPAFPNQSYQVNPVIPSKRARPSEDGISASPRQAPGTLNQSRSQTPQSMGYGGFQGGQHGAQPLQAQTPYQHLHQGGSANATPSPTMQNQQFRQPGPAQRVNTVSPSPFPQPQQNFGMSPQGDPNSRMGTPQNSGMGPMAGMNFMPGGQMPQGFNQNPGFPMGMSPAGMTAQGVQLPPNLAARQAEQQRRYQMQMLSQQHALAANQQRQQAAGMNPMHMAAAAQQMNPAMAAQAMRAQQGASMAQSSAKSHEHFVKQVATLMHQHGLPFNPNPVVANRPVNLMQLFGIVIKPGGIRIVTQAQQWPAVAQALGFPPAQFPMAGAELRQIYEQNLLKYEEVFQKNSAAKRRADMSRQAQIAGMQGQQGSPTKMMQPGGPEMSQQQYMQQLQQRMQQSSQLNAGHGTPVQNNAAFPQSNGWATPQSDSATHLPPNAVNQHRKSASRQLESSSPQVQPPGFPPESPAPPDKPHAGQAPPDHVAGEATANGIATKFEDKFEIGTHYNPKVRTIQDTHGGLYVHDADTIAKEIAMFKPNIPTFNEMGIIDMRCLSLSIQSGIHAEVRYALDHLARISSEAKQLHQVDLAKCEDMVDVLIDCAEEQVETLLSNAPEVSDIIDLTPYEDVIRNTKIEVHGLQDIPEFGSEEYELNRAADRLISITTILRNFSFFEPNLRPLTSSVVIKCLSNAIRALGTRNQFLRSHRNTQDFMKDVITFLSNVSHELEIPSREEAHVLLQFLLAFAPCPPPTTQPLHFVAFNPQIHRYLPCAVDSLAKLLARDEPNRHYYRHVFNADANSNPPYDLLTRAFALAISVIPDRAKGNIPTNIESRMSEARKPYLIQAMLAADILASLAPGPESGIARAWLEAEDGWAASLLRMACYLCQERPPPAQQPPVPPQQPQGRGAAATAAAAAAAALRRQEAANDVADQGWGLVTHRAFALLRRLGEKSRVEQASGSGGGVNGVTDGDNKEADGDEEGKEEAKWRGIKAGLVPKSSLVLGALMSSAIDAVALKQLCAFAGMEW</sequence>
<feature type="compositionally biased region" description="Pro residues" evidence="4">
    <location>
        <begin position="941"/>
        <end position="952"/>
    </location>
</feature>
<feature type="compositionally biased region" description="Polar residues" evidence="4">
    <location>
        <begin position="53"/>
        <end position="68"/>
    </location>
</feature>
<dbReference type="SMART" id="SM01014">
    <property type="entry name" value="ARID"/>
    <property type="match status" value="1"/>
</dbReference>
<feature type="compositionally biased region" description="Polar residues" evidence="4">
    <location>
        <begin position="172"/>
        <end position="186"/>
    </location>
</feature>
<dbReference type="SUPFAM" id="SSF46774">
    <property type="entry name" value="ARID-like"/>
    <property type="match status" value="1"/>
</dbReference>
<dbReference type="GO" id="GO:0000976">
    <property type="term" value="F:transcription cis-regulatory region binding"/>
    <property type="evidence" value="ECO:0007669"/>
    <property type="project" value="TreeGrafter"/>
</dbReference>
<feature type="region of interest" description="Disordered" evidence="4">
    <location>
        <begin position="941"/>
        <end position="960"/>
    </location>
</feature>
<keyword evidence="7" id="KW-1185">Reference proteome</keyword>
<evidence type="ECO:0000313" key="6">
    <source>
        <dbReference type="EMBL" id="KAF2838560.1"/>
    </source>
</evidence>
<dbReference type="InterPro" id="IPR036431">
    <property type="entry name" value="ARID_dom_sf"/>
</dbReference>
<keyword evidence="2" id="KW-0804">Transcription</keyword>
<dbReference type="PANTHER" id="PTHR13964:SF27">
    <property type="entry name" value="HAT-TRICK, ISOFORM D"/>
    <property type="match status" value="1"/>
</dbReference>
<protein>
    <recommendedName>
        <fullName evidence="5">ARID domain-containing protein</fullName>
    </recommendedName>
</protein>
<dbReference type="PROSITE" id="PS51011">
    <property type="entry name" value="ARID"/>
    <property type="match status" value="1"/>
</dbReference>
<feature type="region of interest" description="Disordered" evidence="4">
    <location>
        <begin position="1"/>
        <end position="27"/>
    </location>
</feature>
<dbReference type="Gene3D" id="1.10.150.60">
    <property type="entry name" value="ARID DNA-binding domain"/>
    <property type="match status" value="1"/>
</dbReference>
<evidence type="ECO:0000256" key="1">
    <source>
        <dbReference type="ARBA" id="ARBA00023015"/>
    </source>
</evidence>
<feature type="compositionally biased region" description="Gly residues" evidence="4">
    <location>
        <begin position="107"/>
        <end position="116"/>
    </location>
</feature>
<keyword evidence="3" id="KW-0539">Nucleus</keyword>
<evidence type="ECO:0000256" key="3">
    <source>
        <dbReference type="ARBA" id="ARBA00023242"/>
    </source>
</evidence>
<feature type="compositionally biased region" description="Polar residues" evidence="4">
    <location>
        <begin position="499"/>
        <end position="508"/>
    </location>
</feature>
<evidence type="ECO:0000256" key="2">
    <source>
        <dbReference type="ARBA" id="ARBA00023163"/>
    </source>
</evidence>
<organism evidence="6 7">
    <name type="scientific">Patellaria atrata CBS 101060</name>
    <dbReference type="NCBI Taxonomy" id="1346257"/>
    <lineage>
        <taxon>Eukaryota</taxon>
        <taxon>Fungi</taxon>
        <taxon>Dikarya</taxon>
        <taxon>Ascomycota</taxon>
        <taxon>Pezizomycotina</taxon>
        <taxon>Dothideomycetes</taxon>
        <taxon>Dothideomycetes incertae sedis</taxon>
        <taxon>Patellariales</taxon>
        <taxon>Patellariaceae</taxon>
        <taxon>Patellaria</taxon>
    </lineage>
</organism>
<comment type="caution">
    <text evidence="6">The sequence shown here is derived from an EMBL/GenBank/DDBJ whole genome shotgun (WGS) entry which is preliminary data.</text>
</comment>
<dbReference type="SMART" id="SM00501">
    <property type="entry name" value="BRIGHT"/>
    <property type="match status" value="1"/>
</dbReference>
<feature type="compositionally biased region" description="Low complexity" evidence="4">
    <location>
        <begin position="412"/>
        <end position="423"/>
    </location>
</feature>
<dbReference type="OrthoDB" id="1938591at2759"/>
<feature type="compositionally biased region" description="Polar residues" evidence="4">
    <location>
        <begin position="462"/>
        <end position="483"/>
    </location>
</feature>
<accession>A0A9P4VQP5</accession>
<dbReference type="EMBL" id="MU006096">
    <property type="protein sequence ID" value="KAF2838560.1"/>
    <property type="molecule type" value="Genomic_DNA"/>
</dbReference>
<dbReference type="CDD" id="cd16871">
    <property type="entry name" value="ARID_Swi1p-like"/>
    <property type="match status" value="1"/>
</dbReference>
<gene>
    <name evidence="6" type="ORF">M501DRAFT_1004323</name>
</gene>
<dbReference type="PANTHER" id="PTHR13964">
    <property type="entry name" value="RBP-RELATED"/>
    <property type="match status" value="1"/>
</dbReference>
<feature type="region of interest" description="Disordered" evidence="4">
    <location>
        <begin position="1004"/>
        <end position="1036"/>
    </location>
</feature>
<dbReference type="Proteomes" id="UP000799429">
    <property type="component" value="Unassembled WGS sequence"/>
</dbReference>
<dbReference type="GO" id="GO:0016514">
    <property type="term" value="C:SWI/SNF complex"/>
    <property type="evidence" value="ECO:0007669"/>
    <property type="project" value="TreeGrafter"/>
</dbReference>
<evidence type="ECO:0000313" key="7">
    <source>
        <dbReference type="Proteomes" id="UP000799429"/>
    </source>
</evidence>
<dbReference type="InterPro" id="IPR001606">
    <property type="entry name" value="ARID_dom"/>
</dbReference>
<feature type="compositionally biased region" description="Polar residues" evidence="4">
    <location>
        <begin position="134"/>
        <end position="150"/>
    </location>
</feature>
<dbReference type="GO" id="GO:0006357">
    <property type="term" value="P:regulation of transcription by RNA polymerase II"/>
    <property type="evidence" value="ECO:0007669"/>
    <property type="project" value="TreeGrafter"/>
</dbReference>
<feature type="compositionally biased region" description="Pro residues" evidence="4">
    <location>
        <begin position="509"/>
        <end position="522"/>
    </location>
</feature>
<dbReference type="AlphaFoldDB" id="A0A9P4VQP5"/>
<feature type="domain" description="ARID" evidence="5">
    <location>
        <begin position="305"/>
        <end position="398"/>
    </location>
</feature>
<keyword evidence="1" id="KW-0805">Transcription regulation</keyword>
<name>A0A9P4VQP5_9PEZI</name>
<feature type="compositionally biased region" description="Low complexity" evidence="4">
    <location>
        <begin position="436"/>
        <end position="454"/>
    </location>
</feature>
<dbReference type="Pfam" id="PF01388">
    <property type="entry name" value="ARID"/>
    <property type="match status" value="1"/>
</dbReference>
<feature type="compositionally biased region" description="Polar residues" evidence="4">
    <location>
        <begin position="93"/>
        <end position="103"/>
    </location>
</feature>
<proteinExistence type="predicted"/>
<evidence type="ECO:0000259" key="5">
    <source>
        <dbReference type="PROSITE" id="PS51011"/>
    </source>
</evidence>
<dbReference type="InterPro" id="IPR051232">
    <property type="entry name" value="ARID/SWI1_ChromRemod"/>
</dbReference>
<reference evidence="6" key="1">
    <citation type="journal article" date="2020" name="Stud. Mycol.">
        <title>101 Dothideomycetes genomes: a test case for predicting lifestyles and emergence of pathogens.</title>
        <authorList>
            <person name="Haridas S."/>
            <person name="Albert R."/>
            <person name="Binder M."/>
            <person name="Bloem J."/>
            <person name="Labutti K."/>
            <person name="Salamov A."/>
            <person name="Andreopoulos B."/>
            <person name="Baker S."/>
            <person name="Barry K."/>
            <person name="Bills G."/>
            <person name="Bluhm B."/>
            <person name="Cannon C."/>
            <person name="Castanera R."/>
            <person name="Culley D."/>
            <person name="Daum C."/>
            <person name="Ezra D."/>
            <person name="Gonzalez J."/>
            <person name="Henrissat B."/>
            <person name="Kuo A."/>
            <person name="Liang C."/>
            <person name="Lipzen A."/>
            <person name="Lutzoni F."/>
            <person name="Magnuson J."/>
            <person name="Mondo S."/>
            <person name="Nolan M."/>
            <person name="Ohm R."/>
            <person name="Pangilinan J."/>
            <person name="Park H.-J."/>
            <person name="Ramirez L."/>
            <person name="Alfaro M."/>
            <person name="Sun H."/>
            <person name="Tritt A."/>
            <person name="Yoshinaga Y."/>
            <person name="Zwiers L.-H."/>
            <person name="Turgeon B."/>
            <person name="Goodwin S."/>
            <person name="Spatafora J."/>
            <person name="Crous P."/>
            <person name="Grigoriev I."/>
        </authorList>
    </citation>
    <scope>NUCLEOTIDE SEQUENCE</scope>
    <source>
        <strain evidence="6">CBS 101060</strain>
    </source>
</reference>
<evidence type="ECO:0000256" key="4">
    <source>
        <dbReference type="SAM" id="MobiDB-lite"/>
    </source>
</evidence>